<reference evidence="1 2" key="1">
    <citation type="journal article" date="2019" name="Sci. Rep.">
        <title>Orb-weaving spider Araneus ventricosus genome elucidates the spidroin gene catalogue.</title>
        <authorList>
            <person name="Kono N."/>
            <person name="Nakamura H."/>
            <person name="Ohtoshi R."/>
            <person name="Moran D.A.P."/>
            <person name="Shinohara A."/>
            <person name="Yoshida Y."/>
            <person name="Fujiwara M."/>
            <person name="Mori M."/>
            <person name="Tomita M."/>
            <person name="Arakawa K."/>
        </authorList>
    </citation>
    <scope>NUCLEOTIDE SEQUENCE [LARGE SCALE GENOMIC DNA]</scope>
</reference>
<evidence type="ECO:0000313" key="1">
    <source>
        <dbReference type="EMBL" id="GBO39289.1"/>
    </source>
</evidence>
<dbReference type="Proteomes" id="UP000499080">
    <property type="component" value="Unassembled WGS sequence"/>
</dbReference>
<dbReference type="EMBL" id="BGPR01064276">
    <property type="protein sequence ID" value="GBO39289.1"/>
    <property type="molecule type" value="Genomic_DNA"/>
</dbReference>
<comment type="caution">
    <text evidence="1">The sequence shown here is derived from an EMBL/GenBank/DDBJ whole genome shotgun (WGS) entry which is preliminary data.</text>
</comment>
<sequence length="76" mass="8353">ALEIRRILRYETGNPRKPPPSLRVRRARRLVLSVALLPGNQYGRGLWLDTSAAGSEPCRAIGQRGGIAGLPLVRHT</sequence>
<protein>
    <submittedName>
        <fullName evidence="1">Uncharacterized protein</fullName>
    </submittedName>
</protein>
<dbReference type="AlphaFoldDB" id="A0A4Y2WQ43"/>
<organism evidence="1 2">
    <name type="scientific">Araneus ventricosus</name>
    <name type="common">Orbweaver spider</name>
    <name type="synonym">Epeira ventricosa</name>
    <dbReference type="NCBI Taxonomy" id="182803"/>
    <lineage>
        <taxon>Eukaryota</taxon>
        <taxon>Metazoa</taxon>
        <taxon>Ecdysozoa</taxon>
        <taxon>Arthropoda</taxon>
        <taxon>Chelicerata</taxon>
        <taxon>Arachnida</taxon>
        <taxon>Araneae</taxon>
        <taxon>Araneomorphae</taxon>
        <taxon>Entelegynae</taxon>
        <taxon>Araneoidea</taxon>
        <taxon>Araneidae</taxon>
        <taxon>Araneus</taxon>
    </lineage>
</organism>
<evidence type="ECO:0000313" key="2">
    <source>
        <dbReference type="Proteomes" id="UP000499080"/>
    </source>
</evidence>
<gene>
    <name evidence="1" type="ORF">AVEN_73529_1</name>
</gene>
<proteinExistence type="predicted"/>
<name>A0A4Y2WQ43_ARAVE</name>
<keyword evidence="2" id="KW-1185">Reference proteome</keyword>
<accession>A0A4Y2WQ43</accession>
<feature type="non-terminal residue" evidence="1">
    <location>
        <position position="1"/>
    </location>
</feature>